<accession>A0ABQ3PQG5</accession>
<protein>
    <recommendedName>
        <fullName evidence="4">Integral membrane protein</fullName>
    </recommendedName>
</protein>
<gene>
    <name evidence="2" type="ORF">Shyd_86200</name>
</gene>
<reference evidence="2" key="1">
    <citation type="submission" date="2024-05" db="EMBL/GenBank/DDBJ databases">
        <title>Whole genome shotgun sequence of Streptomyces hydrogenans NBRC 13475.</title>
        <authorList>
            <person name="Komaki H."/>
            <person name="Tamura T."/>
        </authorList>
    </citation>
    <scope>NUCLEOTIDE SEQUENCE</scope>
    <source>
        <strain evidence="2">NBRC 13475</strain>
    </source>
</reference>
<organism evidence="2 3">
    <name type="scientific">Streptomyces hydrogenans</name>
    <dbReference type="NCBI Taxonomy" id="1873719"/>
    <lineage>
        <taxon>Bacteria</taxon>
        <taxon>Bacillati</taxon>
        <taxon>Actinomycetota</taxon>
        <taxon>Actinomycetes</taxon>
        <taxon>Kitasatosporales</taxon>
        <taxon>Streptomycetaceae</taxon>
        <taxon>Streptomyces</taxon>
    </lineage>
</organism>
<comment type="caution">
    <text evidence="2">The sequence shown here is derived from an EMBL/GenBank/DDBJ whole genome shotgun (WGS) entry which is preliminary data.</text>
</comment>
<name>A0ABQ3PQG5_9ACTN</name>
<proteinExistence type="predicted"/>
<keyword evidence="3" id="KW-1185">Reference proteome</keyword>
<dbReference type="EMBL" id="BNDW01000117">
    <property type="protein sequence ID" value="GHI27249.1"/>
    <property type="molecule type" value="Genomic_DNA"/>
</dbReference>
<keyword evidence="1" id="KW-0812">Transmembrane</keyword>
<evidence type="ECO:0000313" key="3">
    <source>
        <dbReference type="Proteomes" id="UP001052739"/>
    </source>
</evidence>
<evidence type="ECO:0000256" key="1">
    <source>
        <dbReference type="SAM" id="Phobius"/>
    </source>
</evidence>
<feature type="transmembrane region" description="Helical" evidence="1">
    <location>
        <begin position="61"/>
        <end position="81"/>
    </location>
</feature>
<keyword evidence="1" id="KW-1133">Transmembrane helix</keyword>
<evidence type="ECO:0008006" key="4">
    <source>
        <dbReference type="Google" id="ProtNLM"/>
    </source>
</evidence>
<dbReference type="Proteomes" id="UP001052739">
    <property type="component" value="Unassembled WGS sequence"/>
</dbReference>
<sequence length="101" mass="10918">MMIAWRVLVAVFVPVEIWLTKRSHRRSAWRMLSGDRIALAVGVGWCVSAVATSWADDSDPIGGLLFGSLTGIVIACAVAAARHRITHLRAESSAFSWPAGE</sequence>
<dbReference type="RefSeq" id="WP_190226184.1">
    <property type="nucleotide sequence ID" value="NZ_BNBS01000162.1"/>
</dbReference>
<evidence type="ECO:0000313" key="2">
    <source>
        <dbReference type="EMBL" id="GHI27249.1"/>
    </source>
</evidence>
<feature type="transmembrane region" description="Helical" evidence="1">
    <location>
        <begin position="37"/>
        <end position="55"/>
    </location>
</feature>
<keyword evidence="1" id="KW-0472">Membrane</keyword>